<dbReference type="PANTHER" id="PTHR45737:SF6">
    <property type="entry name" value="VON WILLEBRAND FACTOR A DOMAIN-CONTAINING PROTEIN 5A"/>
    <property type="match status" value="1"/>
</dbReference>
<evidence type="ECO:0000313" key="2">
    <source>
        <dbReference type="EMBL" id="GAG27719.1"/>
    </source>
</evidence>
<dbReference type="InterPro" id="IPR013694">
    <property type="entry name" value="VIT"/>
</dbReference>
<dbReference type="PANTHER" id="PTHR45737">
    <property type="entry name" value="VON WILLEBRAND FACTOR A DOMAIN-CONTAINING PROTEIN 5A"/>
    <property type="match status" value="1"/>
</dbReference>
<feature type="domain" description="VIT" evidence="1">
    <location>
        <begin position="1"/>
        <end position="129"/>
    </location>
</feature>
<feature type="non-terminal residue" evidence="2">
    <location>
        <position position="260"/>
    </location>
</feature>
<dbReference type="EMBL" id="BARS01033704">
    <property type="protein sequence ID" value="GAG27719.1"/>
    <property type="molecule type" value="Genomic_DNA"/>
</dbReference>
<accession>X0W9T9</accession>
<gene>
    <name evidence="2" type="ORF">S01H1_52159</name>
</gene>
<comment type="caution">
    <text evidence="2">The sequence shown here is derived from an EMBL/GenBank/DDBJ whole genome shotgun (WGS) entry which is preliminary data.</text>
</comment>
<dbReference type="SMART" id="SM00609">
    <property type="entry name" value="VIT"/>
    <property type="match status" value="1"/>
</dbReference>
<reference evidence="2" key="1">
    <citation type="journal article" date="2014" name="Front. Microbiol.">
        <title>High frequency of phylogenetically diverse reductive dehalogenase-homologous genes in deep subseafloor sedimentary metagenomes.</title>
        <authorList>
            <person name="Kawai M."/>
            <person name="Futagami T."/>
            <person name="Toyoda A."/>
            <person name="Takaki Y."/>
            <person name="Nishi S."/>
            <person name="Hori S."/>
            <person name="Arai W."/>
            <person name="Tsubouchi T."/>
            <person name="Morono Y."/>
            <person name="Uchiyama I."/>
            <person name="Ito T."/>
            <person name="Fujiyama A."/>
            <person name="Inagaki F."/>
            <person name="Takami H."/>
        </authorList>
    </citation>
    <scope>NUCLEOTIDE SEQUENCE</scope>
    <source>
        <strain evidence="2">Expedition CK06-06</strain>
    </source>
</reference>
<name>X0W9T9_9ZZZZ</name>
<evidence type="ECO:0000259" key="1">
    <source>
        <dbReference type="PROSITE" id="PS51468"/>
    </source>
</evidence>
<feature type="non-terminal residue" evidence="2">
    <location>
        <position position="1"/>
    </location>
</feature>
<dbReference type="AlphaFoldDB" id="X0W9T9"/>
<dbReference type="Pfam" id="PF08487">
    <property type="entry name" value="VIT"/>
    <property type="match status" value="1"/>
</dbReference>
<organism evidence="2">
    <name type="scientific">marine sediment metagenome</name>
    <dbReference type="NCBI Taxonomy" id="412755"/>
    <lineage>
        <taxon>unclassified sequences</taxon>
        <taxon>metagenomes</taxon>
        <taxon>ecological metagenomes</taxon>
    </lineage>
</organism>
<proteinExistence type="predicted"/>
<dbReference type="PROSITE" id="PS51468">
    <property type="entry name" value="VIT"/>
    <property type="match status" value="1"/>
</dbReference>
<protein>
    <recommendedName>
        <fullName evidence="1">VIT domain-containing protein</fullName>
    </recommendedName>
</protein>
<sequence length="260" mass="28192">PPALMVKIEGKSQPLGISKVACDVRIIGHVAQTRMTLTFTNPHKRPLAGDLYFPLPEGATVSGYALDIDGVMVDASIVDKDIGRMVFEEIVREGIDPGLVEWVGGNNFRTRVFPIPAGGSRTVRVDYVTELGGGKEAPAYRLPLNFKNKVREFSLRVEVVRPPAHPRIKQGGPPDLAFRKQRDNFVAEIRLKDVLLAKDLIIALPDVSKQAVLVEKAADGQFYFCIHDDAGPPPAATAAAAPKHLAVFWDASGSRGAADH</sequence>